<dbReference type="InterPro" id="IPR000182">
    <property type="entry name" value="GNAT_dom"/>
</dbReference>
<sequence>MAVSASDVVLDDLRIGDAGWLVMRHAELYAAEEGFDATFEPLVARILAEFLDGHDPARERGWIARAGDRRLGSIFCVRGPAPGLAKLRLFLLEPDARGIGLGQRLLDTCMGFARGAGYARMTLWTHESHRAACALYARNGFACTRSVPVVSFGRDLVEQEWVRDL</sequence>
<dbReference type="InterPro" id="IPR050769">
    <property type="entry name" value="NAT_camello-type"/>
</dbReference>
<dbReference type="InterPro" id="IPR016181">
    <property type="entry name" value="Acyl_CoA_acyltransferase"/>
</dbReference>
<keyword evidence="4" id="KW-1185">Reference proteome</keyword>
<gene>
    <name evidence="3" type="ORF">HCU73_02445</name>
</gene>
<proteinExistence type="predicted"/>
<dbReference type="PROSITE" id="PS51186">
    <property type="entry name" value="GNAT"/>
    <property type="match status" value="1"/>
</dbReference>
<accession>A0A7X6GY51</accession>
<dbReference type="Gene3D" id="3.40.630.30">
    <property type="match status" value="1"/>
</dbReference>
<protein>
    <submittedName>
        <fullName evidence="3">GNAT family N-acetyltransferase</fullName>
    </submittedName>
</protein>
<evidence type="ECO:0000313" key="4">
    <source>
        <dbReference type="Proteomes" id="UP000526408"/>
    </source>
</evidence>
<reference evidence="3 4" key="1">
    <citation type="submission" date="2020-04" db="EMBL/GenBank/DDBJ databases">
        <authorList>
            <person name="Yoon J."/>
        </authorList>
    </citation>
    <scope>NUCLEOTIDE SEQUENCE [LARGE SCALE GENOMIC DNA]</scope>
    <source>
        <strain evidence="3 4">KMU-115</strain>
    </source>
</reference>
<dbReference type="CDD" id="cd04301">
    <property type="entry name" value="NAT_SF"/>
    <property type="match status" value="1"/>
</dbReference>
<evidence type="ECO:0000256" key="1">
    <source>
        <dbReference type="ARBA" id="ARBA00022679"/>
    </source>
</evidence>
<dbReference type="EMBL" id="JAAZQQ010000001">
    <property type="protein sequence ID" value="NKX43436.1"/>
    <property type="molecule type" value="Genomic_DNA"/>
</dbReference>
<dbReference type="GO" id="GO:0008080">
    <property type="term" value="F:N-acetyltransferase activity"/>
    <property type="evidence" value="ECO:0007669"/>
    <property type="project" value="InterPro"/>
</dbReference>
<comment type="caution">
    <text evidence="3">The sequence shown here is derived from an EMBL/GenBank/DDBJ whole genome shotgun (WGS) entry which is preliminary data.</text>
</comment>
<dbReference type="RefSeq" id="WP_168621805.1">
    <property type="nucleotide sequence ID" value="NZ_JAAZQQ010000001.1"/>
</dbReference>
<dbReference type="AlphaFoldDB" id="A0A7X6GY51"/>
<name>A0A7X6GY51_9RHOB</name>
<dbReference type="PANTHER" id="PTHR13947:SF37">
    <property type="entry name" value="LD18367P"/>
    <property type="match status" value="1"/>
</dbReference>
<evidence type="ECO:0000313" key="3">
    <source>
        <dbReference type="EMBL" id="NKX43436.1"/>
    </source>
</evidence>
<dbReference type="Proteomes" id="UP000526408">
    <property type="component" value="Unassembled WGS sequence"/>
</dbReference>
<keyword evidence="1 3" id="KW-0808">Transferase</keyword>
<dbReference type="Pfam" id="PF00583">
    <property type="entry name" value="Acetyltransf_1"/>
    <property type="match status" value="1"/>
</dbReference>
<dbReference type="SUPFAM" id="SSF55729">
    <property type="entry name" value="Acyl-CoA N-acyltransferases (Nat)"/>
    <property type="match status" value="1"/>
</dbReference>
<feature type="domain" description="N-acetyltransferase" evidence="2">
    <location>
        <begin position="18"/>
        <end position="163"/>
    </location>
</feature>
<organism evidence="3 4">
    <name type="scientific">Roseicyclus persicicus</name>
    <dbReference type="NCBI Taxonomy" id="2650661"/>
    <lineage>
        <taxon>Bacteria</taxon>
        <taxon>Pseudomonadati</taxon>
        <taxon>Pseudomonadota</taxon>
        <taxon>Alphaproteobacteria</taxon>
        <taxon>Rhodobacterales</taxon>
        <taxon>Roseobacteraceae</taxon>
        <taxon>Roseicyclus</taxon>
    </lineage>
</organism>
<evidence type="ECO:0000259" key="2">
    <source>
        <dbReference type="PROSITE" id="PS51186"/>
    </source>
</evidence>
<dbReference type="PANTHER" id="PTHR13947">
    <property type="entry name" value="GNAT FAMILY N-ACETYLTRANSFERASE"/>
    <property type="match status" value="1"/>
</dbReference>